<dbReference type="Gene3D" id="1.20.1070.10">
    <property type="entry name" value="Rhodopsin 7-helix transmembrane proteins"/>
    <property type="match status" value="1"/>
</dbReference>
<evidence type="ECO:0000313" key="11">
    <source>
        <dbReference type="Proteomes" id="UP000035682"/>
    </source>
</evidence>
<dbReference type="Proteomes" id="UP000035682">
    <property type="component" value="Unplaced"/>
</dbReference>
<dbReference type="CTD" id="36379542"/>
<dbReference type="OMA" id="WICRMVI"/>
<dbReference type="EMBL" id="LN609529">
    <property type="protein sequence ID" value="CEF67177.1"/>
    <property type="molecule type" value="Genomic_DNA"/>
</dbReference>
<evidence type="ECO:0000256" key="5">
    <source>
        <dbReference type="ARBA" id="ARBA00023040"/>
    </source>
</evidence>
<keyword evidence="7" id="KW-0807">Transducer</keyword>
<feature type="transmembrane region" description="Helical" evidence="9">
    <location>
        <begin position="171"/>
        <end position="192"/>
    </location>
</feature>
<evidence type="ECO:0000313" key="10">
    <source>
        <dbReference type="EMBL" id="CEF67177.1"/>
    </source>
</evidence>
<dbReference type="GO" id="GO:0005886">
    <property type="term" value="C:plasma membrane"/>
    <property type="evidence" value="ECO:0007669"/>
    <property type="project" value="UniProtKB-SubCell"/>
</dbReference>
<evidence type="ECO:0000256" key="4">
    <source>
        <dbReference type="ARBA" id="ARBA00022989"/>
    </source>
</evidence>
<keyword evidence="3 9" id="KW-0812">Transmembrane</keyword>
<feature type="region of interest" description="Disordered" evidence="8">
    <location>
        <begin position="452"/>
        <end position="475"/>
    </location>
</feature>
<evidence type="ECO:0000256" key="6">
    <source>
        <dbReference type="ARBA" id="ARBA00023136"/>
    </source>
</evidence>
<gene>
    <name evidence="10 12 13" type="ORF">SRAE_2000184200</name>
</gene>
<evidence type="ECO:0000256" key="9">
    <source>
        <dbReference type="SAM" id="Phobius"/>
    </source>
</evidence>
<organism evidence="10">
    <name type="scientific">Strongyloides ratti</name>
    <name type="common">Parasitic roundworm</name>
    <dbReference type="NCBI Taxonomy" id="34506"/>
    <lineage>
        <taxon>Eukaryota</taxon>
        <taxon>Metazoa</taxon>
        <taxon>Ecdysozoa</taxon>
        <taxon>Nematoda</taxon>
        <taxon>Chromadorea</taxon>
        <taxon>Rhabditida</taxon>
        <taxon>Tylenchina</taxon>
        <taxon>Panagrolaimomorpha</taxon>
        <taxon>Strongyloidoidea</taxon>
        <taxon>Strongyloididae</taxon>
        <taxon>Strongyloides</taxon>
    </lineage>
</organism>
<sequence length="475" mass="54315">MTLTICFDYSTNENENNIYENISISHFHRFDTSPAVNNNWTILCNKSVDTSIINYDEAKNNLVDNVIPTVTMILSLIGLIINLFFIHIVIVGLKRKLLPFKGHTLMLNRSITDAIVSAIIFFFTVMHKFDLVVEQSLLKNGTILLNSSCYIFTYTIRHGRTWFTLLLTIDYWVISTVYASLAIITFIAIRYPVYTRTSMTDKKILIGTSTLTILGVIYSIIVIFISKNDAFNVFNGSSDLIQWTVTTQDYIMSIFNIIIVTLAFFIVILSHVLIVIFLYRHKKQSGSAHLHLLKFHRMSINITMFCLTCGVMISFVSLPIVLKEKIDGLQDLYNNSSTCQSVIATYQLSYEMAIWSTAAIIGWLSRIILDPILNISLDTRFFEVVKTTYLFQTAVSATQSMAKFKAASSPDMNARRKFLLKCSNQNVIPISVIIPSGSHFFKYSENLEEVKDSKEKKKEEKKKKFSHVRMDERIL</sequence>
<keyword evidence="6 9" id="KW-0472">Membrane</keyword>
<keyword evidence="4 9" id="KW-1133">Transmembrane helix</keyword>
<dbReference type="WormBase" id="SRAE_2000184200">
    <property type="protein sequence ID" value="SRP10908"/>
    <property type="gene ID" value="WBGene00262048"/>
</dbReference>
<evidence type="ECO:0000256" key="3">
    <source>
        <dbReference type="ARBA" id="ARBA00022692"/>
    </source>
</evidence>
<feature type="transmembrane region" description="Helical" evidence="9">
    <location>
        <begin position="300"/>
        <end position="322"/>
    </location>
</feature>
<dbReference type="AlphaFoldDB" id="A0A090LBQ9"/>
<dbReference type="CDD" id="cd00637">
    <property type="entry name" value="7tm_classA_rhodopsin-like"/>
    <property type="match status" value="1"/>
</dbReference>
<dbReference type="OrthoDB" id="5830438at2759"/>
<evidence type="ECO:0000313" key="12">
    <source>
        <dbReference type="WBParaSite" id="SRAE_2000184200.1"/>
    </source>
</evidence>
<feature type="transmembrane region" description="Helical" evidence="9">
    <location>
        <begin position="250"/>
        <end position="279"/>
    </location>
</feature>
<dbReference type="WBParaSite" id="SRAE_2000184200.1">
    <property type="protein sequence ID" value="SRAE_2000184200.1"/>
    <property type="gene ID" value="WBGene00262048"/>
</dbReference>
<dbReference type="PANTHER" id="PTHR37441:SF4">
    <property type="entry name" value="G-PROTEIN COUPLED RECEPTORS FAMILY 1 PROFILE DOMAIN-CONTAINING PROTEIN"/>
    <property type="match status" value="1"/>
</dbReference>
<dbReference type="STRING" id="34506.A0A090LBQ9"/>
<dbReference type="GO" id="GO:0004930">
    <property type="term" value="F:G protein-coupled receptor activity"/>
    <property type="evidence" value="ECO:0007669"/>
    <property type="project" value="UniProtKB-KW"/>
</dbReference>
<name>A0A090LBQ9_STRRB</name>
<dbReference type="GeneID" id="36379542"/>
<keyword evidence="11" id="KW-1185">Reference proteome</keyword>
<dbReference type="RefSeq" id="XP_024506377.1">
    <property type="nucleotide sequence ID" value="XM_024652841.1"/>
</dbReference>
<accession>A0A090LBQ9</accession>
<comment type="subcellular location">
    <subcellularLocation>
        <location evidence="1">Cell membrane</location>
        <topology evidence="1">Multi-pass membrane protein</topology>
    </subcellularLocation>
</comment>
<keyword evidence="2" id="KW-1003">Cell membrane</keyword>
<keyword evidence="5" id="KW-0297">G-protein coupled receptor</keyword>
<evidence type="ECO:0000256" key="1">
    <source>
        <dbReference type="ARBA" id="ARBA00004651"/>
    </source>
</evidence>
<dbReference type="SUPFAM" id="SSF81321">
    <property type="entry name" value="Family A G protein-coupled receptor-like"/>
    <property type="match status" value="1"/>
</dbReference>
<evidence type="ECO:0000256" key="8">
    <source>
        <dbReference type="SAM" id="MobiDB-lite"/>
    </source>
</evidence>
<feature type="transmembrane region" description="Helical" evidence="9">
    <location>
        <begin position="66"/>
        <end position="90"/>
    </location>
</feature>
<feature type="transmembrane region" description="Helical" evidence="9">
    <location>
        <begin position="352"/>
        <end position="369"/>
    </location>
</feature>
<keyword evidence="5" id="KW-0675">Receptor</keyword>
<dbReference type="PANTHER" id="PTHR37441">
    <property type="entry name" value="PROTEIN CBG16518"/>
    <property type="match status" value="1"/>
</dbReference>
<protein>
    <submittedName>
        <fullName evidence="12">G-protein coupled receptors family 1 profile domain-containing protein</fullName>
    </submittedName>
</protein>
<evidence type="ECO:0000313" key="13">
    <source>
        <dbReference type="WormBase" id="SRAE_2000184200"/>
    </source>
</evidence>
<evidence type="ECO:0000256" key="2">
    <source>
        <dbReference type="ARBA" id="ARBA00022475"/>
    </source>
</evidence>
<proteinExistence type="predicted"/>
<feature type="transmembrane region" description="Helical" evidence="9">
    <location>
        <begin position="111"/>
        <end position="129"/>
    </location>
</feature>
<dbReference type="InterPro" id="IPR040435">
    <property type="entry name" value="Put_GPCR_Chromadorea"/>
</dbReference>
<feature type="transmembrane region" description="Helical" evidence="9">
    <location>
        <begin position="204"/>
        <end position="225"/>
    </location>
</feature>
<evidence type="ECO:0000256" key="7">
    <source>
        <dbReference type="ARBA" id="ARBA00023224"/>
    </source>
</evidence>
<reference evidence="12" key="2">
    <citation type="submission" date="2020-12" db="UniProtKB">
        <authorList>
            <consortium name="WormBaseParasite"/>
        </authorList>
    </citation>
    <scope>IDENTIFICATION</scope>
</reference>
<reference evidence="10 11" key="1">
    <citation type="submission" date="2014-09" db="EMBL/GenBank/DDBJ databases">
        <authorList>
            <person name="Martin A.A."/>
        </authorList>
    </citation>
    <scope>NUCLEOTIDE SEQUENCE</scope>
    <source>
        <strain evidence="11">ED321</strain>
        <strain evidence="10">ED321 Heterogonic</strain>
    </source>
</reference>